<dbReference type="InterPro" id="IPR003018">
    <property type="entry name" value="GAF"/>
</dbReference>
<keyword evidence="2" id="KW-0716">Sensory transduction</keyword>
<dbReference type="InterPro" id="IPR013515">
    <property type="entry name" value="Phytochrome_cen-reg"/>
</dbReference>
<feature type="domain" description="Phytochrome chromophore attachment site" evidence="7">
    <location>
        <begin position="170"/>
        <end position="329"/>
    </location>
</feature>
<reference evidence="8 9" key="1">
    <citation type="journal article" date="2019" name="Emerg. Microbes Infect.">
        <title>Comprehensive subspecies identification of 175 nontuberculous mycobacteria species based on 7547 genomic profiles.</title>
        <authorList>
            <person name="Matsumoto Y."/>
            <person name="Kinjo T."/>
            <person name="Motooka D."/>
            <person name="Nabeya D."/>
            <person name="Jung N."/>
            <person name="Uechi K."/>
            <person name="Horii T."/>
            <person name="Iida T."/>
            <person name="Fujita J."/>
            <person name="Nakamura S."/>
        </authorList>
    </citation>
    <scope>NUCLEOTIDE SEQUENCE [LARGE SCALE GENOMIC DNA]</scope>
    <source>
        <strain evidence="8 9">JCM 14742</strain>
    </source>
</reference>
<dbReference type="SUPFAM" id="SSF55785">
    <property type="entry name" value="PYP-like sensor domain (PAS domain)"/>
    <property type="match status" value="1"/>
</dbReference>
<evidence type="ECO:0000313" key="9">
    <source>
        <dbReference type="Proteomes" id="UP000467105"/>
    </source>
</evidence>
<dbReference type="Gene3D" id="3.60.40.10">
    <property type="entry name" value="PPM-type phosphatase domain"/>
    <property type="match status" value="1"/>
</dbReference>
<feature type="region of interest" description="Disordered" evidence="6">
    <location>
        <begin position="1"/>
        <end position="23"/>
    </location>
</feature>
<dbReference type="PANTHER" id="PTHR43156:SF2">
    <property type="entry name" value="STAGE II SPORULATION PROTEIN E"/>
    <property type="match status" value="1"/>
</dbReference>
<evidence type="ECO:0000256" key="1">
    <source>
        <dbReference type="ARBA" id="ARBA00022543"/>
    </source>
</evidence>
<dbReference type="AlphaFoldDB" id="A0A7I7YNJ3"/>
<sequence length="775" mass="84321">MSGRERRTPPGTAQDPAADDFVPVGTPIDLDSCAREPIHIPGSVQPRGVLAVVREPGFEVRQVSANVTELLGRSVDDVLGRHLSALTGAEQGARLEQAASTFGDLSQRNPVECVIDVAGEPRAFDAILHREPGGVLLVELEIAYGERPYSFPNTYQAVRSSVEELNRASTLEELYDTAARAVRDLTGFDRVMVYRYDEDYNGEVVAESKREDLNSFLGLHYPSTDIPAQARAMYEQNWIRLISDVGYTPAPLVPAIDPAVGAPQDLTFATLRSVSPIHIEYLHNMGVQASMSISLLRHGRLWGLIACHHYAGPHLPPFGTRAAAEFLGSTLSLRLVERFEGDELHKRLAAQSVLAKLTAAILDDGESVAAALFGAPDLLDLVPADGIAVFIQGEEQTRGSAPPPHVVSAVAAWARGAGDQIASSECLRRELPGLDLDPQVAAGALALNLPDGHYAIWFRREVLRSVDWGGDPQNKAIAVSEDGREIRLSPRKSFDRWREIVRERSQSWTSSETESAEALRRHLVESLYRRTRGALRVAETLQRSLLPESIPSLRSWQLSAHYEPSAGGNVGGDWYDAFELPDGRLIVLIGDVAGHGITAAGTMAQLRNALRAQLFSGAEPARALSQLNDFCVHMMYRAFATVIAARVDLSSGRVEAASAGHLLPFLTNPAAGAVPRAAPIPVSRHQRRGVRAEHVHHPARGGHGHVLRRPGGTSRRAYRRRPRPAGRTPRQGGGRIGDGDRRGDGRAVGGQHRRRRHDRQSAPAVMFSRGRVGPP</sequence>
<dbReference type="InterPro" id="IPR036457">
    <property type="entry name" value="PPM-type-like_dom_sf"/>
</dbReference>
<dbReference type="PROSITE" id="PS50046">
    <property type="entry name" value="PHYTOCHROME_2"/>
    <property type="match status" value="1"/>
</dbReference>
<evidence type="ECO:0000256" key="6">
    <source>
        <dbReference type="SAM" id="MobiDB-lite"/>
    </source>
</evidence>
<dbReference type="Pfam" id="PF08446">
    <property type="entry name" value="PAS_2"/>
    <property type="match status" value="1"/>
</dbReference>
<dbReference type="InterPro" id="IPR043150">
    <property type="entry name" value="Phytochrome_PHY_sf"/>
</dbReference>
<name>A0A7I7YNJ3_9MYCO</name>
<evidence type="ECO:0000256" key="3">
    <source>
        <dbReference type="ARBA" id="ARBA00022801"/>
    </source>
</evidence>
<keyword evidence="5" id="KW-0675">Receptor</keyword>
<dbReference type="InterPro" id="IPR035965">
    <property type="entry name" value="PAS-like_dom_sf"/>
</dbReference>
<dbReference type="Proteomes" id="UP000467105">
    <property type="component" value="Chromosome"/>
</dbReference>
<keyword evidence="1" id="KW-0600">Photoreceptor protein</keyword>
<dbReference type="Gene3D" id="3.30.450.40">
    <property type="match status" value="1"/>
</dbReference>
<dbReference type="InterPro" id="IPR016132">
    <property type="entry name" value="Phyto_chromo_attachment"/>
</dbReference>
<dbReference type="InterPro" id="IPR029016">
    <property type="entry name" value="GAF-like_dom_sf"/>
</dbReference>
<dbReference type="InterPro" id="IPR001932">
    <property type="entry name" value="PPM-type_phosphatase-like_dom"/>
</dbReference>
<dbReference type="SMART" id="SM00065">
    <property type="entry name" value="GAF"/>
    <property type="match status" value="1"/>
</dbReference>
<dbReference type="EMBL" id="AP022614">
    <property type="protein sequence ID" value="BBZ43426.1"/>
    <property type="molecule type" value="Genomic_DNA"/>
</dbReference>
<dbReference type="Pfam" id="PF07228">
    <property type="entry name" value="SpoIIE"/>
    <property type="match status" value="1"/>
</dbReference>
<accession>A0A7I7YNJ3</accession>
<evidence type="ECO:0000256" key="5">
    <source>
        <dbReference type="ARBA" id="ARBA00023170"/>
    </source>
</evidence>
<dbReference type="GO" id="GO:0006355">
    <property type="term" value="P:regulation of DNA-templated transcription"/>
    <property type="evidence" value="ECO:0007669"/>
    <property type="project" value="InterPro"/>
</dbReference>
<feature type="region of interest" description="Disordered" evidence="6">
    <location>
        <begin position="681"/>
        <end position="775"/>
    </location>
</feature>
<dbReference type="Pfam" id="PF00360">
    <property type="entry name" value="PHY"/>
    <property type="match status" value="1"/>
</dbReference>
<dbReference type="InterPro" id="IPR013654">
    <property type="entry name" value="PAS_2"/>
</dbReference>
<feature type="compositionally biased region" description="Basic residues" evidence="6">
    <location>
        <begin position="697"/>
        <end position="708"/>
    </location>
</feature>
<dbReference type="InterPro" id="IPR001294">
    <property type="entry name" value="Phytochrome"/>
</dbReference>
<evidence type="ECO:0000259" key="7">
    <source>
        <dbReference type="PROSITE" id="PS50046"/>
    </source>
</evidence>
<dbReference type="GO" id="GO:0009881">
    <property type="term" value="F:photoreceptor activity"/>
    <property type="evidence" value="ECO:0007669"/>
    <property type="project" value="UniProtKB-KW"/>
</dbReference>
<dbReference type="Pfam" id="PF01590">
    <property type="entry name" value="GAF"/>
    <property type="match status" value="1"/>
</dbReference>
<dbReference type="SUPFAM" id="SSF55781">
    <property type="entry name" value="GAF domain-like"/>
    <property type="match status" value="2"/>
</dbReference>
<keyword evidence="4" id="KW-0157">Chromophore</keyword>
<keyword evidence="9" id="KW-1185">Reference proteome</keyword>
<dbReference type="PRINTS" id="PR01033">
    <property type="entry name" value="PHYTOCHROME"/>
</dbReference>
<keyword evidence="3" id="KW-0378">Hydrolase</keyword>
<dbReference type="GO" id="GO:0009584">
    <property type="term" value="P:detection of visible light"/>
    <property type="evidence" value="ECO:0007669"/>
    <property type="project" value="InterPro"/>
</dbReference>
<organism evidence="8 9">
    <name type="scientific">Mycobacterium parmense</name>
    <dbReference type="NCBI Taxonomy" id="185642"/>
    <lineage>
        <taxon>Bacteria</taxon>
        <taxon>Bacillati</taxon>
        <taxon>Actinomycetota</taxon>
        <taxon>Actinomycetes</taxon>
        <taxon>Mycobacteriales</taxon>
        <taxon>Mycobacteriaceae</taxon>
        <taxon>Mycobacterium</taxon>
        <taxon>Mycobacterium simiae complex</taxon>
    </lineage>
</organism>
<dbReference type="SMART" id="SM00331">
    <property type="entry name" value="PP2C_SIG"/>
    <property type="match status" value="1"/>
</dbReference>
<dbReference type="GO" id="GO:0016791">
    <property type="term" value="F:phosphatase activity"/>
    <property type="evidence" value="ECO:0007669"/>
    <property type="project" value="TreeGrafter"/>
</dbReference>
<gene>
    <name evidence="8" type="ORF">MPRM_07070</name>
</gene>
<dbReference type="Gene3D" id="3.30.450.270">
    <property type="match status" value="1"/>
</dbReference>
<dbReference type="InterPro" id="IPR052016">
    <property type="entry name" value="Bact_Sigma-Reg"/>
</dbReference>
<evidence type="ECO:0000313" key="8">
    <source>
        <dbReference type="EMBL" id="BBZ43426.1"/>
    </source>
</evidence>
<evidence type="ECO:0000256" key="2">
    <source>
        <dbReference type="ARBA" id="ARBA00022606"/>
    </source>
</evidence>
<dbReference type="Gene3D" id="3.30.450.20">
    <property type="entry name" value="PAS domain"/>
    <property type="match status" value="1"/>
</dbReference>
<protein>
    <recommendedName>
        <fullName evidence="7">Phytochrome chromophore attachment site domain-containing protein</fullName>
    </recommendedName>
</protein>
<evidence type="ECO:0000256" key="4">
    <source>
        <dbReference type="ARBA" id="ARBA00022991"/>
    </source>
</evidence>
<dbReference type="RefSeq" id="WP_428841973.1">
    <property type="nucleotide sequence ID" value="NZ_JACKUX010000033.1"/>
</dbReference>
<proteinExistence type="predicted"/>
<dbReference type="PANTHER" id="PTHR43156">
    <property type="entry name" value="STAGE II SPORULATION PROTEIN E-RELATED"/>
    <property type="match status" value="1"/>
</dbReference>